<dbReference type="Pfam" id="PF23559">
    <property type="entry name" value="WHD_DRP"/>
    <property type="match status" value="1"/>
</dbReference>
<protein>
    <recommendedName>
        <fullName evidence="13">NB-ARC domain-containing protein</fullName>
    </recommendedName>
</protein>
<dbReference type="Gene3D" id="1.10.8.430">
    <property type="entry name" value="Helical domain of apoptotic protease-activating factors"/>
    <property type="match status" value="1"/>
</dbReference>
<evidence type="ECO:0000256" key="5">
    <source>
        <dbReference type="ARBA" id="ARBA00022821"/>
    </source>
</evidence>
<keyword evidence="6" id="KW-0175">Coiled coil</keyword>
<comment type="similarity">
    <text evidence="1">Belongs to the disease resistance NB-LRR family.</text>
</comment>
<dbReference type="InterPro" id="IPR002182">
    <property type="entry name" value="NB-ARC"/>
</dbReference>
<dbReference type="GO" id="GO:0043531">
    <property type="term" value="F:ADP binding"/>
    <property type="evidence" value="ECO:0007669"/>
    <property type="project" value="InterPro"/>
</dbReference>
<keyword evidence="3" id="KW-0677">Repeat</keyword>
<evidence type="ECO:0000256" key="6">
    <source>
        <dbReference type="ARBA" id="ARBA00023054"/>
    </source>
</evidence>
<dbReference type="EMBL" id="CM008048">
    <property type="protein sequence ID" value="PVH63122.1"/>
    <property type="molecule type" value="Genomic_DNA"/>
</dbReference>
<dbReference type="Pfam" id="PF18052">
    <property type="entry name" value="Rx_N"/>
    <property type="match status" value="1"/>
</dbReference>
<feature type="domain" description="Disease resistance N-terminal" evidence="9">
    <location>
        <begin position="59"/>
        <end position="135"/>
    </location>
</feature>
<feature type="region of interest" description="Disordered" evidence="7">
    <location>
        <begin position="1"/>
        <end position="24"/>
    </location>
</feature>
<dbReference type="Proteomes" id="UP000243499">
    <property type="component" value="Chromosome 3"/>
</dbReference>
<name>A0A2T8KLV0_9POAL</name>
<dbReference type="Pfam" id="PF00931">
    <property type="entry name" value="NB-ARC"/>
    <property type="match status" value="1"/>
</dbReference>
<dbReference type="InterPro" id="IPR042197">
    <property type="entry name" value="Apaf_helical"/>
</dbReference>
<dbReference type="InterPro" id="IPR038005">
    <property type="entry name" value="RX-like_CC"/>
</dbReference>
<evidence type="ECO:0000256" key="7">
    <source>
        <dbReference type="SAM" id="MobiDB-lite"/>
    </source>
</evidence>
<evidence type="ECO:0000256" key="3">
    <source>
        <dbReference type="ARBA" id="ARBA00022737"/>
    </source>
</evidence>
<organism evidence="12">
    <name type="scientific">Panicum hallii</name>
    <dbReference type="NCBI Taxonomy" id="206008"/>
    <lineage>
        <taxon>Eukaryota</taxon>
        <taxon>Viridiplantae</taxon>
        <taxon>Streptophyta</taxon>
        <taxon>Embryophyta</taxon>
        <taxon>Tracheophyta</taxon>
        <taxon>Spermatophyta</taxon>
        <taxon>Magnoliopsida</taxon>
        <taxon>Liliopsida</taxon>
        <taxon>Poales</taxon>
        <taxon>Poaceae</taxon>
        <taxon>PACMAD clade</taxon>
        <taxon>Panicoideae</taxon>
        <taxon>Panicodae</taxon>
        <taxon>Paniceae</taxon>
        <taxon>Panicinae</taxon>
        <taxon>Panicum</taxon>
        <taxon>Panicum sect. Panicum</taxon>
    </lineage>
</organism>
<dbReference type="InterPro" id="IPR027417">
    <property type="entry name" value="P-loop_NTPase"/>
</dbReference>
<dbReference type="InterPro" id="IPR055414">
    <property type="entry name" value="LRR_R13L4/SHOC2-like"/>
</dbReference>
<evidence type="ECO:0000259" key="10">
    <source>
        <dbReference type="Pfam" id="PF23559"/>
    </source>
</evidence>
<dbReference type="SUPFAM" id="SSF52540">
    <property type="entry name" value="P-loop containing nucleoside triphosphate hydrolases"/>
    <property type="match status" value="1"/>
</dbReference>
<evidence type="ECO:0000259" key="9">
    <source>
        <dbReference type="Pfam" id="PF18052"/>
    </source>
</evidence>
<proteinExistence type="inferred from homology"/>
<dbReference type="AlphaFoldDB" id="A0A2T8KLV0"/>
<evidence type="ECO:0000259" key="11">
    <source>
        <dbReference type="Pfam" id="PF23598"/>
    </source>
</evidence>
<dbReference type="PRINTS" id="PR00364">
    <property type="entry name" value="DISEASERSIST"/>
</dbReference>
<dbReference type="InterPro" id="IPR058922">
    <property type="entry name" value="WHD_DRP"/>
</dbReference>
<accession>A0A2T8KLV0</accession>
<keyword evidence="5" id="KW-0611">Plant defense</keyword>
<evidence type="ECO:0000259" key="8">
    <source>
        <dbReference type="Pfam" id="PF00931"/>
    </source>
</evidence>
<dbReference type="Gene3D" id="1.20.5.4130">
    <property type="match status" value="1"/>
</dbReference>
<reference evidence="12" key="1">
    <citation type="submission" date="2018-04" db="EMBL/GenBank/DDBJ databases">
        <title>WGS assembly of Panicum hallii.</title>
        <authorList>
            <person name="Lovell J."/>
            <person name="Jenkins J."/>
            <person name="Lowry D."/>
            <person name="Mamidi S."/>
            <person name="Sreedasyam A."/>
            <person name="Weng X."/>
            <person name="Barry K."/>
            <person name="Bonette J."/>
            <person name="Campitelli B."/>
            <person name="Daum C."/>
            <person name="Gordon S."/>
            <person name="Gould B."/>
            <person name="Lipzen A."/>
            <person name="Macqueen A."/>
            <person name="Palacio-Mejia J."/>
            <person name="Plott C."/>
            <person name="Shakirov E."/>
            <person name="Shu S."/>
            <person name="Yoshinaga Y."/>
            <person name="Zane M."/>
            <person name="Rokhsar D."/>
            <person name="Grimwood J."/>
            <person name="Schmutz J."/>
            <person name="Juenger T."/>
        </authorList>
    </citation>
    <scope>NUCLEOTIDE SEQUENCE [LARGE SCALE GENOMIC DNA]</scope>
    <source>
        <strain evidence="12">FIL2</strain>
    </source>
</reference>
<dbReference type="PANTHER" id="PTHR23155">
    <property type="entry name" value="DISEASE RESISTANCE PROTEIN RP"/>
    <property type="match status" value="1"/>
</dbReference>
<evidence type="ECO:0000313" key="12">
    <source>
        <dbReference type="EMBL" id="PVH63122.1"/>
    </source>
</evidence>
<feature type="domain" description="NB-ARC" evidence="8">
    <location>
        <begin position="215"/>
        <end position="385"/>
    </location>
</feature>
<dbReference type="CDD" id="cd14798">
    <property type="entry name" value="RX-CC_like"/>
    <property type="match status" value="1"/>
</dbReference>
<dbReference type="GO" id="GO:0098542">
    <property type="term" value="P:defense response to other organism"/>
    <property type="evidence" value="ECO:0007669"/>
    <property type="project" value="TreeGrafter"/>
</dbReference>
<dbReference type="PANTHER" id="PTHR23155:SF1181">
    <property type="entry name" value="OS08G0170200 PROTEIN"/>
    <property type="match status" value="1"/>
</dbReference>
<dbReference type="InterPro" id="IPR041118">
    <property type="entry name" value="Rx_N"/>
</dbReference>
<keyword evidence="2" id="KW-0433">Leucine-rich repeat</keyword>
<dbReference type="Gene3D" id="3.40.50.300">
    <property type="entry name" value="P-loop containing nucleotide triphosphate hydrolases"/>
    <property type="match status" value="1"/>
</dbReference>
<evidence type="ECO:0000256" key="4">
    <source>
        <dbReference type="ARBA" id="ARBA00022741"/>
    </source>
</evidence>
<dbReference type="InterPro" id="IPR044974">
    <property type="entry name" value="Disease_R_plants"/>
</dbReference>
<gene>
    <name evidence="12" type="ORF">PAHAL_3G477800</name>
</gene>
<dbReference type="InterPro" id="IPR032675">
    <property type="entry name" value="LRR_dom_sf"/>
</dbReference>
<evidence type="ECO:0000256" key="1">
    <source>
        <dbReference type="ARBA" id="ARBA00008894"/>
    </source>
</evidence>
<dbReference type="Gramene" id="PVH63122">
    <property type="protein sequence ID" value="PVH63122"/>
    <property type="gene ID" value="PAHAL_3G477800"/>
</dbReference>
<evidence type="ECO:0000256" key="2">
    <source>
        <dbReference type="ARBA" id="ARBA00022614"/>
    </source>
</evidence>
<dbReference type="Gene3D" id="3.80.10.10">
    <property type="entry name" value="Ribonuclease Inhibitor"/>
    <property type="match status" value="1"/>
</dbReference>
<dbReference type="Pfam" id="PF23598">
    <property type="entry name" value="LRR_14"/>
    <property type="match status" value="1"/>
</dbReference>
<keyword evidence="4" id="KW-0547">Nucleotide-binding</keyword>
<feature type="domain" description="Disease resistance protein winged helix" evidence="10">
    <location>
        <begin position="470"/>
        <end position="530"/>
    </location>
</feature>
<evidence type="ECO:0008006" key="13">
    <source>
        <dbReference type="Google" id="ProtNLM"/>
    </source>
</evidence>
<dbReference type="SUPFAM" id="SSF52058">
    <property type="entry name" value="L domain-like"/>
    <property type="match status" value="1"/>
</dbReference>
<sequence length="1030" mass="116715">MTAVAAWQGASRHDRAAQRRPREGAVAQQAGASLLTVPQILASTAPAARVRHGKGKLCSASHSQIKGVKEQIRSLSLELESVHTLLRKVAQVPWDQIDEQVKVWTREVREASYDMEDLLDTFLARVEGREPADPSRLKRAMNKMGNLFSSTKARRDIAGAIEGIKKQLQEVAERHARYKVDKALAKPAATTSTINPRLAAMYKEVTQLIGINESMDKVISMLTSSSQEDGVSDNKIMKMVSIAGVGGLGKTTLAKASYDKIKSHYYFKAFVSVGRNPDLAKVLKDILFDLDKKQYENIHNTGRGADLLIRELREFLENKRYFLVIHDIWEPRSWEIIKLALIENNCGSAIITTTRKFDVAIEAGEVYKLQPLSYDNSKKLFYTRIFGSQGKCLDNKMDELSDNFLKKCDGVPLAIITMATLLVGKPMEEWSVVYSSIGFGHKDNRHVENTRRILSYSYYDLPPHLRTCLFMWVAEGFIHEKQRASSLFEIGEEYFNDLINRSMIQGEGSKGIMYGSIVGCRVHDMILDLIRSLSREENFVTIASNDEGTAKHAGMPTVRSFVAFNCRSDKSLSLLGFKLIHVLALELCGCIKLEHLGYLLHLRYLSLRRSRIDDEFLKGVGALKFLQTLDLTNTTHTRLRLSTLDHLTQLVCLRATDLIVGADWVGKLMSLEELDVLLYVHVHDRDVRQFVKELGRLRELRVFRMVLGGYDDRMDESMQTDLVESLCNLQKIQHLRFIFRMDVDTAKWEAAGFVLSPHLRVLSMPNIKFSTLPSCINPSRLPNITTLYLNVDAMDEQDLESLGRLPELLDLSLTIYSTVTISNIAGNGYFQKLRCLDMFNSMLKFLPSKEDSSVSLHISNGRDDIPFGYEKTDERRAAPTVMPSLEKISSTIFVWAFKDGSYGCDTLGLEHPPSLHTAQFFMQYDEYDGKSDAEIKRYNASWLPSSPSAWYSTSFYLFVYLIRFQILAGSTDEEGQPRRRNTRNFNLNHNSIAQSYVIVTPSFCKLDSSGWNDLYDCPHTQCTCTFVPYT</sequence>
<feature type="compositionally biased region" description="Basic and acidic residues" evidence="7">
    <location>
        <begin position="11"/>
        <end position="23"/>
    </location>
</feature>
<feature type="domain" description="Disease resistance R13L4/SHOC-2-like LRR" evidence="11">
    <location>
        <begin position="558"/>
        <end position="928"/>
    </location>
</feature>